<dbReference type="AlphaFoldDB" id="A0A1T1ASI3"/>
<gene>
    <name evidence="5" type="ORF">RF819_10285</name>
</gene>
<evidence type="ECO:0000313" key="5">
    <source>
        <dbReference type="EMBL" id="OOV07061.1"/>
    </source>
</evidence>
<evidence type="ECO:0000256" key="2">
    <source>
        <dbReference type="ARBA" id="ARBA00023125"/>
    </source>
</evidence>
<keyword evidence="6" id="KW-1185">Reference proteome</keyword>
<dbReference type="InterPro" id="IPR036388">
    <property type="entry name" value="WH-like_DNA-bd_sf"/>
</dbReference>
<dbReference type="OrthoDB" id="5476at2"/>
<dbReference type="InterPro" id="IPR011008">
    <property type="entry name" value="Dimeric_a/b-barrel"/>
</dbReference>
<evidence type="ECO:0000256" key="3">
    <source>
        <dbReference type="ARBA" id="ARBA00023163"/>
    </source>
</evidence>
<dbReference type="Pfam" id="PF01037">
    <property type="entry name" value="AsnC_trans_reg"/>
    <property type="match status" value="1"/>
</dbReference>
<dbReference type="EMBL" id="MTJN01000002">
    <property type="protein sequence ID" value="OOV07061.1"/>
    <property type="molecule type" value="Genomic_DNA"/>
</dbReference>
<dbReference type="SUPFAM" id="SSF54909">
    <property type="entry name" value="Dimeric alpha+beta barrel"/>
    <property type="match status" value="1"/>
</dbReference>
<evidence type="ECO:0000313" key="6">
    <source>
        <dbReference type="Proteomes" id="UP000190750"/>
    </source>
</evidence>
<dbReference type="InterPro" id="IPR019887">
    <property type="entry name" value="Tscrpt_reg_AsnC/Lrp_C"/>
</dbReference>
<dbReference type="GO" id="GO:0005829">
    <property type="term" value="C:cytosol"/>
    <property type="evidence" value="ECO:0007669"/>
    <property type="project" value="TreeGrafter"/>
</dbReference>
<evidence type="ECO:0000259" key="4">
    <source>
        <dbReference type="PROSITE" id="PS50956"/>
    </source>
</evidence>
<protein>
    <submittedName>
        <fullName evidence="5">AsnC family transcriptional regulator</fullName>
    </submittedName>
</protein>
<organism evidence="5 6">
    <name type="scientific">Rhodoferax fermentans</name>
    <dbReference type="NCBI Taxonomy" id="28066"/>
    <lineage>
        <taxon>Bacteria</taxon>
        <taxon>Pseudomonadati</taxon>
        <taxon>Pseudomonadota</taxon>
        <taxon>Betaproteobacteria</taxon>
        <taxon>Burkholderiales</taxon>
        <taxon>Comamonadaceae</taxon>
        <taxon>Rhodoferax</taxon>
    </lineage>
</organism>
<keyword evidence="1" id="KW-0805">Transcription regulation</keyword>
<evidence type="ECO:0000256" key="1">
    <source>
        <dbReference type="ARBA" id="ARBA00023015"/>
    </source>
</evidence>
<keyword evidence="3" id="KW-0804">Transcription</keyword>
<dbReference type="SUPFAM" id="SSF46785">
    <property type="entry name" value="Winged helix' DNA-binding domain"/>
    <property type="match status" value="1"/>
</dbReference>
<dbReference type="GO" id="GO:0043565">
    <property type="term" value="F:sequence-specific DNA binding"/>
    <property type="evidence" value="ECO:0007669"/>
    <property type="project" value="InterPro"/>
</dbReference>
<reference evidence="5 6" key="1">
    <citation type="submission" date="2017-01" db="EMBL/GenBank/DDBJ databases">
        <title>Genome sequencing of Rhodoferax fermentans JCM 7819.</title>
        <authorList>
            <person name="Kim Y.J."/>
            <person name="Farh M.E.-A."/>
            <person name="Yang D.-C."/>
        </authorList>
    </citation>
    <scope>NUCLEOTIDE SEQUENCE [LARGE SCALE GENOMIC DNA]</scope>
    <source>
        <strain evidence="5 6">JCM 7819</strain>
    </source>
</reference>
<dbReference type="Gene3D" id="3.30.70.920">
    <property type="match status" value="1"/>
</dbReference>
<dbReference type="Pfam" id="PF13404">
    <property type="entry name" value="HTH_AsnC-type"/>
    <property type="match status" value="1"/>
</dbReference>
<comment type="caution">
    <text evidence="5">The sequence shown here is derived from an EMBL/GenBank/DDBJ whole genome shotgun (WGS) entry which is preliminary data.</text>
</comment>
<dbReference type="SMART" id="SM00344">
    <property type="entry name" value="HTH_ASNC"/>
    <property type="match status" value="1"/>
</dbReference>
<dbReference type="PROSITE" id="PS50956">
    <property type="entry name" value="HTH_ASNC_2"/>
    <property type="match status" value="1"/>
</dbReference>
<dbReference type="RefSeq" id="WP_078364890.1">
    <property type="nucleotide sequence ID" value="NZ_MTJN01000002.1"/>
</dbReference>
<sequence length="154" mass="16989">MNPSGLPTPPVLRDALDRQLLALLQLNARESAANLARQLGTARTTVLSRLNRLEREGVIAGYTVRLAQDMLNQGLQAFVGLTVQPKAGRGIEEQLQRMPEVRQLCAVSGEFDYVLLLRAESAVRLNTLLDDIRNLEGVVKTTTSVALAWKIERT</sequence>
<dbReference type="PRINTS" id="PR00033">
    <property type="entry name" value="HTHASNC"/>
</dbReference>
<keyword evidence="2" id="KW-0238">DNA-binding</keyword>
<dbReference type="PANTHER" id="PTHR30154:SF53">
    <property type="entry name" value="HTH-TYPE TRANSCRIPTIONAL REGULATOR LRPC"/>
    <property type="match status" value="1"/>
</dbReference>
<dbReference type="PANTHER" id="PTHR30154">
    <property type="entry name" value="LEUCINE-RESPONSIVE REGULATORY PROTEIN"/>
    <property type="match status" value="1"/>
</dbReference>
<proteinExistence type="predicted"/>
<dbReference type="InterPro" id="IPR000485">
    <property type="entry name" value="AsnC-type_HTH_dom"/>
</dbReference>
<dbReference type="STRING" id="28066.RF819_10285"/>
<dbReference type="InterPro" id="IPR036390">
    <property type="entry name" value="WH_DNA-bd_sf"/>
</dbReference>
<dbReference type="InterPro" id="IPR019888">
    <property type="entry name" value="Tscrpt_reg_AsnC-like"/>
</dbReference>
<name>A0A1T1ASI3_RHOFE</name>
<feature type="domain" description="HTH asnC-type" evidence="4">
    <location>
        <begin position="14"/>
        <end position="76"/>
    </location>
</feature>
<accession>A0A1T1ASI3</accession>
<dbReference type="GO" id="GO:0043200">
    <property type="term" value="P:response to amino acid"/>
    <property type="evidence" value="ECO:0007669"/>
    <property type="project" value="TreeGrafter"/>
</dbReference>
<dbReference type="Gene3D" id="1.10.10.10">
    <property type="entry name" value="Winged helix-like DNA-binding domain superfamily/Winged helix DNA-binding domain"/>
    <property type="match status" value="1"/>
</dbReference>
<dbReference type="Proteomes" id="UP000190750">
    <property type="component" value="Unassembled WGS sequence"/>
</dbReference>